<feature type="domain" description="Amidase" evidence="1">
    <location>
        <begin position="54"/>
        <end position="129"/>
    </location>
</feature>
<dbReference type="Pfam" id="PF01425">
    <property type="entry name" value="Amidase"/>
    <property type="match status" value="1"/>
</dbReference>
<dbReference type="PANTHER" id="PTHR42678">
    <property type="entry name" value="AMIDASE"/>
    <property type="match status" value="1"/>
</dbReference>
<dbReference type="InterPro" id="IPR036928">
    <property type="entry name" value="AS_sf"/>
</dbReference>
<dbReference type="EMBL" id="UINC01224944">
    <property type="protein sequence ID" value="SVE54778.1"/>
    <property type="molecule type" value="Genomic_DNA"/>
</dbReference>
<evidence type="ECO:0000259" key="1">
    <source>
        <dbReference type="Pfam" id="PF01425"/>
    </source>
</evidence>
<evidence type="ECO:0000313" key="2">
    <source>
        <dbReference type="EMBL" id="SVE54778.1"/>
    </source>
</evidence>
<dbReference type="PANTHER" id="PTHR42678:SF34">
    <property type="entry name" value="OS04G0183300 PROTEIN"/>
    <property type="match status" value="1"/>
</dbReference>
<dbReference type="AlphaFoldDB" id="A0A383EFB3"/>
<dbReference type="Gene3D" id="3.90.1300.10">
    <property type="entry name" value="Amidase signature (AS) domain"/>
    <property type="match status" value="1"/>
</dbReference>
<name>A0A383EFB3_9ZZZZ</name>
<proteinExistence type="predicted"/>
<gene>
    <name evidence="2" type="ORF">METZ01_LOCUS507632</name>
</gene>
<protein>
    <recommendedName>
        <fullName evidence="1">Amidase domain-containing protein</fullName>
    </recommendedName>
</protein>
<feature type="non-terminal residue" evidence="2">
    <location>
        <position position="130"/>
    </location>
</feature>
<dbReference type="InterPro" id="IPR023631">
    <property type="entry name" value="Amidase_dom"/>
</dbReference>
<sequence>MRSKLQWLTYTLGALVALSHAGSPDKSDPIDILEASIEQLQAAQDAGKITASDLVGFYLDRIARYDQTAVSLNSIQALNPEAQAQAVALDTERANQGARSLLHGIPVLVKDNYETIGMPTTAGSVLFQGF</sequence>
<dbReference type="SUPFAM" id="SSF75304">
    <property type="entry name" value="Amidase signature (AS) enzymes"/>
    <property type="match status" value="1"/>
</dbReference>
<organism evidence="2">
    <name type="scientific">marine metagenome</name>
    <dbReference type="NCBI Taxonomy" id="408172"/>
    <lineage>
        <taxon>unclassified sequences</taxon>
        <taxon>metagenomes</taxon>
        <taxon>ecological metagenomes</taxon>
    </lineage>
</organism>
<reference evidence="2" key="1">
    <citation type="submission" date="2018-05" db="EMBL/GenBank/DDBJ databases">
        <authorList>
            <person name="Lanie J.A."/>
            <person name="Ng W.-L."/>
            <person name="Kazmierczak K.M."/>
            <person name="Andrzejewski T.M."/>
            <person name="Davidsen T.M."/>
            <person name="Wayne K.J."/>
            <person name="Tettelin H."/>
            <person name="Glass J.I."/>
            <person name="Rusch D."/>
            <person name="Podicherti R."/>
            <person name="Tsui H.-C.T."/>
            <person name="Winkler M.E."/>
        </authorList>
    </citation>
    <scope>NUCLEOTIDE SEQUENCE</scope>
</reference>
<accession>A0A383EFB3</accession>